<gene>
    <name evidence="9" type="ordered locus">TREPR_2130</name>
</gene>
<feature type="transmembrane region" description="Helical" evidence="7">
    <location>
        <begin position="237"/>
        <end position="263"/>
    </location>
</feature>
<keyword evidence="3" id="KW-1003">Cell membrane</keyword>
<evidence type="ECO:0000256" key="3">
    <source>
        <dbReference type="ARBA" id="ARBA00022475"/>
    </source>
</evidence>
<evidence type="ECO:0000256" key="6">
    <source>
        <dbReference type="ARBA" id="ARBA00023136"/>
    </source>
</evidence>
<keyword evidence="4 7" id="KW-0812">Transmembrane</keyword>
<dbReference type="Proteomes" id="UP000009223">
    <property type="component" value="Chromosome"/>
</dbReference>
<dbReference type="AlphaFoldDB" id="F5YJ64"/>
<comment type="subcellular location">
    <subcellularLocation>
        <location evidence="1 7">Cell membrane</location>
        <topology evidence="1 7">Multi-pass membrane protein</topology>
    </subcellularLocation>
</comment>
<dbReference type="PANTHER" id="PTHR43163">
    <property type="entry name" value="DIPEPTIDE TRANSPORT SYSTEM PERMEASE PROTEIN DPPB-RELATED"/>
    <property type="match status" value="1"/>
</dbReference>
<accession>F5YJ64</accession>
<evidence type="ECO:0000256" key="5">
    <source>
        <dbReference type="ARBA" id="ARBA00022989"/>
    </source>
</evidence>
<dbReference type="PANTHER" id="PTHR43163:SF6">
    <property type="entry name" value="DIPEPTIDE TRANSPORT SYSTEM PERMEASE PROTEIN DPPB-RELATED"/>
    <property type="match status" value="1"/>
</dbReference>
<dbReference type="GO" id="GO:0055085">
    <property type="term" value="P:transmembrane transport"/>
    <property type="evidence" value="ECO:0007669"/>
    <property type="project" value="InterPro"/>
</dbReference>
<dbReference type="Pfam" id="PF00528">
    <property type="entry name" value="BPD_transp_1"/>
    <property type="match status" value="1"/>
</dbReference>
<evidence type="ECO:0000256" key="2">
    <source>
        <dbReference type="ARBA" id="ARBA00022448"/>
    </source>
</evidence>
<evidence type="ECO:0000256" key="4">
    <source>
        <dbReference type="ARBA" id="ARBA00022692"/>
    </source>
</evidence>
<dbReference type="eggNOG" id="COG0601">
    <property type="taxonomic scope" value="Bacteria"/>
</dbReference>
<dbReference type="PROSITE" id="PS50928">
    <property type="entry name" value="ABC_TM1"/>
    <property type="match status" value="1"/>
</dbReference>
<feature type="transmembrane region" description="Helical" evidence="7">
    <location>
        <begin position="134"/>
        <end position="159"/>
    </location>
</feature>
<dbReference type="CDD" id="cd06261">
    <property type="entry name" value="TM_PBP2"/>
    <property type="match status" value="1"/>
</dbReference>
<evidence type="ECO:0000256" key="7">
    <source>
        <dbReference type="RuleBase" id="RU363032"/>
    </source>
</evidence>
<dbReference type="SUPFAM" id="SSF161098">
    <property type="entry name" value="MetI-like"/>
    <property type="match status" value="1"/>
</dbReference>
<reference evidence="10" key="1">
    <citation type="submission" date="2009-12" db="EMBL/GenBank/DDBJ databases">
        <title>Complete sequence of Treponema primitia strain ZAS-2.</title>
        <authorList>
            <person name="Tetu S.G."/>
            <person name="Matson E."/>
            <person name="Ren Q."/>
            <person name="Seshadri R."/>
            <person name="Elbourne L."/>
            <person name="Hassan K.A."/>
            <person name="Durkin A."/>
            <person name="Radune D."/>
            <person name="Mohamoud Y."/>
            <person name="Shay R."/>
            <person name="Jin S."/>
            <person name="Zhang X."/>
            <person name="Lucey K."/>
            <person name="Ballor N.R."/>
            <person name="Ottesen E."/>
            <person name="Rosenthal R."/>
            <person name="Allen A."/>
            <person name="Leadbetter J.R."/>
            <person name="Paulsen I.T."/>
        </authorList>
    </citation>
    <scope>NUCLEOTIDE SEQUENCE [LARGE SCALE GENOMIC DNA]</scope>
    <source>
        <strain evidence="10">ATCC BAA-887 / DSM 12427 / ZAS-2</strain>
    </source>
</reference>
<protein>
    <submittedName>
        <fullName evidence="9">Oligopeptide transport system permease protein AppB</fullName>
    </submittedName>
</protein>
<organism evidence="9 10">
    <name type="scientific">Treponema primitia (strain ATCC BAA-887 / DSM 12427 / ZAS-2)</name>
    <dbReference type="NCBI Taxonomy" id="545694"/>
    <lineage>
        <taxon>Bacteria</taxon>
        <taxon>Pseudomonadati</taxon>
        <taxon>Spirochaetota</taxon>
        <taxon>Spirochaetia</taxon>
        <taxon>Spirochaetales</taxon>
        <taxon>Treponemataceae</taxon>
        <taxon>Treponema</taxon>
    </lineage>
</organism>
<keyword evidence="2 7" id="KW-0813">Transport</keyword>
<evidence type="ECO:0000313" key="9">
    <source>
        <dbReference type="EMBL" id="AEF84979.1"/>
    </source>
</evidence>
<sequence length="317" mass="35195">MLWYIGKRILQAVPMLFIICVLCFTLIQLAPFDAIDTITRPDMAPEVVAALKVRYGLDQSAPVQFITWVKRMFTGDLGYSIVNHQSVAYGLLSRLPNTVLLVLPSYTLALILSMVLGLLAGAGHGGKFDRVVDTLCSIGMATPTFWVAMMILYVFAYALNLFPILGMHTLGHESSFQDLLRHMVLPCTVLTAAFLPENIRYVRSSTITQYQEDYVTVQRAFGARRGQLLFGHVMKNVLFPVITRVGMALPMLVTGAFVTESIFSWPGVGTYFLTAIQGFDYPVIMVVLLFSSVAVILGNLLADICYCLLDPRIKSFK</sequence>
<keyword evidence="10" id="KW-1185">Reference proteome</keyword>
<comment type="similarity">
    <text evidence="7">Belongs to the binding-protein-dependent transport system permease family.</text>
</comment>
<dbReference type="HOGENOM" id="CLU_036879_1_2_12"/>
<dbReference type="RefSeq" id="WP_015708044.1">
    <property type="nucleotide sequence ID" value="NC_015578.1"/>
</dbReference>
<proteinExistence type="inferred from homology"/>
<feature type="transmembrane region" description="Helical" evidence="7">
    <location>
        <begin position="99"/>
        <end position="122"/>
    </location>
</feature>
<dbReference type="Gene3D" id="1.10.3720.10">
    <property type="entry name" value="MetI-like"/>
    <property type="match status" value="1"/>
</dbReference>
<feature type="transmembrane region" description="Helical" evidence="7">
    <location>
        <begin position="12"/>
        <end position="32"/>
    </location>
</feature>
<dbReference type="EMBL" id="CP001843">
    <property type="protein sequence ID" value="AEF84979.1"/>
    <property type="molecule type" value="Genomic_DNA"/>
</dbReference>
<evidence type="ECO:0000256" key="1">
    <source>
        <dbReference type="ARBA" id="ARBA00004651"/>
    </source>
</evidence>
<keyword evidence="6 7" id="KW-0472">Membrane</keyword>
<reference evidence="9 10" key="2">
    <citation type="journal article" date="2011" name="ISME J.">
        <title>RNA-seq reveals cooperative metabolic interactions between two termite-gut spirochete species in co-culture.</title>
        <authorList>
            <person name="Rosenthal A.Z."/>
            <person name="Matson E.G."/>
            <person name="Eldar A."/>
            <person name="Leadbetter J.R."/>
        </authorList>
    </citation>
    <scope>NUCLEOTIDE SEQUENCE [LARGE SCALE GENOMIC DNA]</scope>
    <source>
        <strain evidence="10">ATCC BAA-887 / DSM 12427 / ZAS-2</strain>
    </source>
</reference>
<evidence type="ECO:0000313" key="10">
    <source>
        <dbReference type="Proteomes" id="UP000009223"/>
    </source>
</evidence>
<name>F5YJ64_TREPZ</name>
<dbReference type="InterPro" id="IPR035906">
    <property type="entry name" value="MetI-like_sf"/>
</dbReference>
<evidence type="ECO:0000259" key="8">
    <source>
        <dbReference type="PROSITE" id="PS50928"/>
    </source>
</evidence>
<keyword evidence="5 7" id="KW-1133">Transmembrane helix</keyword>
<feature type="transmembrane region" description="Helical" evidence="7">
    <location>
        <begin position="179"/>
        <end position="195"/>
    </location>
</feature>
<feature type="transmembrane region" description="Helical" evidence="7">
    <location>
        <begin position="283"/>
        <end position="309"/>
    </location>
</feature>
<dbReference type="STRING" id="545694.TREPR_2130"/>
<dbReference type="Pfam" id="PF19300">
    <property type="entry name" value="BPD_transp_1_N"/>
    <property type="match status" value="1"/>
</dbReference>
<dbReference type="InterPro" id="IPR045621">
    <property type="entry name" value="BPD_transp_1_N"/>
</dbReference>
<dbReference type="OrthoDB" id="9806409at2"/>
<feature type="domain" description="ABC transmembrane type-1" evidence="8">
    <location>
        <begin position="95"/>
        <end position="302"/>
    </location>
</feature>
<dbReference type="KEGG" id="tpi:TREPR_2130"/>
<dbReference type="GO" id="GO:0005886">
    <property type="term" value="C:plasma membrane"/>
    <property type="evidence" value="ECO:0007669"/>
    <property type="project" value="UniProtKB-SubCell"/>
</dbReference>
<dbReference type="InterPro" id="IPR000515">
    <property type="entry name" value="MetI-like"/>
</dbReference>